<proteinExistence type="inferred from homology"/>
<dbReference type="InterPro" id="IPR049326">
    <property type="entry name" value="Rhodopsin_dom_fungi"/>
</dbReference>
<dbReference type="HOGENOM" id="CLU_028200_0_2_1"/>
<evidence type="ECO:0000256" key="4">
    <source>
        <dbReference type="ARBA" id="ARBA00023136"/>
    </source>
</evidence>
<dbReference type="PANTHER" id="PTHR33048:SF47">
    <property type="entry name" value="INTEGRAL MEMBRANE PROTEIN-RELATED"/>
    <property type="match status" value="1"/>
</dbReference>
<accession>G9NZD1</accession>
<dbReference type="OrthoDB" id="5278984at2759"/>
<evidence type="ECO:0000313" key="9">
    <source>
        <dbReference type="Proteomes" id="UP000005426"/>
    </source>
</evidence>
<feature type="transmembrane region" description="Helical" evidence="6">
    <location>
        <begin position="208"/>
        <end position="229"/>
    </location>
</feature>
<name>G9NZD1_HYPAI</name>
<keyword evidence="3 6" id="KW-1133">Transmembrane helix</keyword>
<feature type="transmembrane region" description="Helical" evidence="6">
    <location>
        <begin position="53"/>
        <end position="73"/>
    </location>
</feature>
<reference evidence="8 9" key="1">
    <citation type="journal article" date="2011" name="Genome Biol.">
        <title>Comparative genome sequence analysis underscores mycoparasitism as the ancestral life style of Trichoderma.</title>
        <authorList>
            <person name="Kubicek C.P."/>
            <person name="Herrera-Estrella A."/>
            <person name="Seidl-Seiboth V."/>
            <person name="Martinez D.A."/>
            <person name="Druzhinina I.S."/>
            <person name="Thon M."/>
            <person name="Zeilinger S."/>
            <person name="Casas-Flores S."/>
            <person name="Horwitz B.A."/>
            <person name="Mukherjee P.K."/>
            <person name="Mukherjee M."/>
            <person name="Kredics L."/>
            <person name="Alcaraz L.D."/>
            <person name="Aerts A."/>
            <person name="Antal Z."/>
            <person name="Atanasova L."/>
            <person name="Cervantes-Badillo M.G."/>
            <person name="Challacombe J."/>
            <person name="Chertkov O."/>
            <person name="McCluskey K."/>
            <person name="Coulpier F."/>
            <person name="Deshpande N."/>
            <person name="von Doehren H."/>
            <person name="Ebbole D.J."/>
            <person name="Esquivel-Naranjo E.U."/>
            <person name="Fekete E."/>
            <person name="Flipphi M."/>
            <person name="Glaser F."/>
            <person name="Gomez-Rodriguez E.Y."/>
            <person name="Gruber S."/>
            <person name="Han C."/>
            <person name="Henrissat B."/>
            <person name="Hermosa R."/>
            <person name="Hernandez-Onate M."/>
            <person name="Karaffa L."/>
            <person name="Kosti I."/>
            <person name="Le Crom S."/>
            <person name="Lindquist E."/>
            <person name="Lucas S."/>
            <person name="Luebeck M."/>
            <person name="Luebeck P.S."/>
            <person name="Margeot A."/>
            <person name="Metz B."/>
            <person name="Misra M."/>
            <person name="Nevalainen H."/>
            <person name="Omann M."/>
            <person name="Packer N."/>
            <person name="Perrone G."/>
            <person name="Uresti-Rivera E.E."/>
            <person name="Salamov A."/>
            <person name="Schmoll M."/>
            <person name="Seiboth B."/>
            <person name="Shapiro H."/>
            <person name="Sukno S."/>
            <person name="Tamayo-Ramos J.A."/>
            <person name="Tisch D."/>
            <person name="Wiest A."/>
            <person name="Wilkinson H.H."/>
            <person name="Zhang M."/>
            <person name="Coutinho P.M."/>
            <person name="Kenerley C.M."/>
            <person name="Monte E."/>
            <person name="Baker S.E."/>
            <person name="Grigoriev I.V."/>
        </authorList>
    </citation>
    <scope>NUCLEOTIDE SEQUENCE [LARGE SCALE GENOMIC DNA]</scope>
    <source>
        <strain evidence="9">ATCC 20476 / IMI 206040</strain>
    </source>
</reference>
<organism evidence="8 9">
    <name type="scientific">Hypocrea atroviridis (strain ATCC 20476 / IMI 206040)</name>
    <name type="common">Trichoderma atroviride</name>
    <dbReference type="NCBI Taxonomy" id="452589"/>
    <lineage>
        <taxon>Eukaryota</taxon>
        <taxon>Fungi</taxon>
        <taxon>Dikarya</taxon>
        <taxon>Ascomycota</taxon>
        <taxon>Pezizomycotina</taxon>
        <taxon>Sordariomycetes</taxon>
        <taxon>Hypocreomycetidae</taxon>
        <taxon>Hypocreales</taxon>
        <taxon>Hypocreaceae</taxon>
        <taxon>Trichoderma</taxon>
    </lineage>
</organism>
<evidence type="ECO:0000256" key="2">
    <source>
        <dbReference type="ARBA" id="ARBA00022692"/>
    </source>
</evidence>
<keyword evidence="8" id="KW-0675">Receptor</keyword>
<keyword evidence="2 6" id="KW-0812">Transmembrane</keyword>
<evidence type="ECO:0000256" key="1">
    <source>
        <dbReference type="ARBA" id="ARBA00004141"/>
    </source>
</evidence>
<evidence type="ECO:0000256" key="6">
    <source>
        <dbReference type="SAM" id="Phobius"/>
    </source>
</evidence>
<protein>
    <submittedName>
        <fullName evidence="8">PTH11-typeG-protein-coupled receptor</fullName>
    </submittedName>
</protein>
<dbReference type="Proteomes" id="UP000005426">
    <property type="component" value="Unassembled WGS sequence"/>
</dbReference>
<evidence type="ECO:0000256" key="3">
    <source>
        <dbReference type="ARBA" id="ARBA00022989"/>
    </source>
</evidence>
<dbReference type="STRING" id="452589.G9NZD1"/>
<evidence type="ECO:0000256" key="5">
    <source>
        <dbReference type="ARBA" id="ARBA00038359"/>
    </source>
</evidence>
<keyword evidence="9" id="KW-1185">Reference proteome</keyword>
<sequence length="396" mass="43267">MGPKGMGFPTDGVDNHGWKLYIASMVMIIFAGLVVVARCIGRVYLYNFGVDDIVIIISLLFSVVLSGAVQVAIGNGYGMHKADLTAIELETALRWFFIAQTPYKVTICLNKVATILLYLRIFVTQKFQIAAYTVMGIIIAWTIGAVTSTIFQCVPVAGAWNRKLDATCINTDIFWIAYAVMNILTDVMVLALPIAPIMALQLSTRNKLMICAIFMMGGFVTVTSILRAASVKNSLANKSDTTWNFIDRGIWTLIEANSGIIGACLPALRQPLARTFPHIFGSITRNSNYEDDRGPGKGTYPLSSLPRQASSSALWHGGAHGRPIVSSGSETIMERTSDERCFIDEGVDGNDSGSEMLGPHGISRTVKVARTPFHVHTKGITMPRMPRQSLNKRILV</sequence>
<dbReference type="Pfam" id="PF20684">
    <property type="entry name" value="Fung_rhodopsin"/>
    <property type="match status" value="1"/>
</dbReference>
<feature type="domain" description="Rhodopsin" evidence="7">
    <location>
        <begin position="37"/>
        <end position="274"/>
    </location>
</feature>
<comment type="similarity">
    <text evidence="5">Belongs to the SAT4 family.</text>
</comment>
<feature type="transmembrane region" description="Helical" evidence="6">
    <location>
        <begin position="173"/>
        <end position="196"/>
    </location>
</feature>
<dbReference type="AlphaFoldDB" id="G9NZD1"/>
<dbReference type="GO" id="GO:0016020">
    <property type="term" value="C:membrane"/>
    <property type="evidence" value="ECO:0007669"/>
    <property type="project" value="UniProtKB-SubCell"/>
</dbReference>
<dbReference type="InterPro" id="IPR052337">
    <property type="entry name" value="SAT4-like"/>
</dbReference>
<evidence type="ECO:0000313" key="8">
    <source>
        <dbReference type="EMBL" id="EHK44622.1"/>
    </source>
</evidence>
<dbReference type="EMBL" id="ABDG02000025">
    <property type="protein sequence ID" value="EHK44622.1"/>
    <property type="molecule type" value="Genomic_DNA"/>
</dbReference>
<dbReference type="KEGG" id="tatv:25777972"/>
<keyword evidence="4 6" id="KW-0472">Membrane</keyword>
<dbReference type="OMA" id="NHGWKLY"/>
<dbReference type="RefSeq" id="XP_013942777.1">
    <property type="nucleotide sequence ID" value="XM_014087302.1"/>
</dbReference>
<gene>
    <name evidence="8" type="ORF">TRIATDRAFT_222553</name>
</gene>
<comment type="subcellular location">
    <subcellularLocation>
        <location evidence="1">Membrane</location>
        <topology evidence="1">Multi-pass membrane protein</topology>
    </subcellularLocation>
</comment>
<comment type="caution">
    <text evidence="8">The sequence shown here is derived from an EMBL/GenBank/DDBJ whole genome shotgun (WGS) entry which is preliminary data.</text>
</comment>
<feature type="transmembrane region" description="Helical" evidence="6">
    <location>
        <begin position="20"/>
        <end position="41"/>
    </location>
</feature>
<dbReference type="eggNOG" id="ENOG502SKCZ">
    <property type="taxonomic scope" value="Eukaryota"/>
</dbReference>
<feature type="transmembrane region" description="Helical" evidence="6">
    <location>
        <begin position="131"/>
        <end position="161"/>
    </location>
</feature>
<feature type="transmembrane region" description="Helical" evidence="6">
    <location>
        <begin position="93"/>
        <end position="119"/>
    </location>
</feature>
<dbReference type="GeneID" id="25777972"/>
<evidence type="ECO:0000259" key="7">
    <source>
        <dbReference type="Pfam" id="PF20684"/>
    </source>
</evidence>
<dbReference type="PANTHER" id="PTHR33048">
    <property type="entry name" value="PTH11-LIKE INTEGRAL MEMBRANE PROTEIN (AFU_ORTHOLOGUE AFUA_5G11245)"/>
    <property type="match status" value="1"/>
</dbReference>